<evidence type="ECO:0000313" key="2">
    <source>
        <dbReference type="Proteomes" id="UP001153269"/>
    </source>
</evidence>
<dbReference type="EMBL" id="CADEAL010000041">
    <property type="protein sequence ID" value="CAB1413173.1"/>
    <property type="molecule type" value="Genomic_DNA"/>
</dbReference>
<name>A0A9N7TK42_PLEPL</name>
<sequence>MIRIHHQDPLPPSGSTISCHLHCGPPPLSDANTTRDGSVAGTLLSGLGWCPPAETLSTISRLGLFSLIPPSSRCGSVKGPLPSSHLPPAVPPHSRRAFIGLHTKLSQGRRTFICSVREMDEMG</sequence>
<comment type="caution">
    <text evidence="1">The sequence shown here is derived from an EMBL/GenBank/DDBJ whole genome shotgun (WGS) entry which is preliminary data.</text>
</comment>
<proteinExistence type="predicted"/>
<keyword evidence="2" id="KW-1185">Reference proteome</keyword>
<reference evidence="1" key="1">
    <citation type="submission" date="2020-03" db="EMBL/GenBank/DDBJ databases">
        <authorList>
            <person name="Weist P."/>
        </authorList>
    </citation>
    <scope>NUCLEOTIDE SEQUENCE</scope>
</reference>
<protein>
    <submittedName>
        <fullName evidence="1">Uncharacterized protein</fullName>
    </submittedName>
</protein>
<dbReference type="AlphaFoldDB" id="A0A9N7TK42"/>
<evidence type="ECO:0000313" key="1">
    <source>
        <dbReference type="EMBL" id="CAB1413173.1"/>
    </source>
</evidence>
<organism evidence="1 2">
    <name type="scientific">Pleuronectes platessa</name>
    <name type="common">European plaice</name>
    <dbReference type="NCBI Taxonomy" id="8262"/>
    <lineage>
        <taxon>Eukaryota</taxon>
        <taxon>Metazoa</taxon>
        <taxon>Chordata</taxon>
        <taxon>Craniata</taxon>
        <taxon>Vertebrata</taxon>
        <taxon>Euteleostomi</taxon>
        <taxon>Actinopterygii</taxon>
        <taxon>Neopterygii</taxon>
        <taxon>Teleostei</taxon>
        <taxon>Neoteleostei</taxon>
        <taxon>Acanthomorphata</taxon>
        <taxon>Carangaria</taxon>
        <taxon>Pleuronectiformes</taxon>
        <taxon>Pleuronectoidei</taxon>
        <taxon>Pleuronectidae</taxon>
        <taxon>Pleuronectes</taxon>
    </lineage>
</organism>
<gene>
    <name evidence="1" type="ORF">PLEPLA_LOCUS873</name>
</gene>
<accession>A0A9N7TK42</accession>
<dbReference type="PROSITE" id="PS51257">
    <property type="entry name" value="PROKAR_LIPOPROTEIN"/>
    <property type="match status" value="1"/>
</dbReference>
<dbReference type="Proteomes" id="UP001153269">
    <property type="component" value="Unassembled WGS sequence"/>
</dbReference>